<dbReference type="SMART" id="SM00267">
    <property type="entry name" value="GGDEF"/>
    <property type="match status" value="1"/>
</dbReference>
<accession>A0A419V4B7</accession>
<dbReference type="Pfam" id="PF00990">
    <property type="entry name" value="GGDEF"/>
    <property type="match status" value="1"/>
</dbReference>
<dbReference type="PROSITE" id="PS50113">
    <property type="entry name" value="PAC"/>
    <property type="match status" value="1"/>
</dbReference>
<evidence type="ECO:0000259" key="3">
    <source>
        <dbReference type="PROSITE" id="PS50883"/>
    </source>
</evidence>
<comment type="caution">
    <text evidence="5">The sequence shown here is derived from an EMBL/GenBank/DDBJ whole genome shotgun (WGS) entry which is preliminary data.</text>
</comment>
<dbReference type="PROSITE" id="PS50883">
    <property type="entry name" value="EAL"/>
    <property type="match status" value="1"/>
</dbReference>
<sequence>MKQQDRYTRLAEVTRLINSRLELKDMLNHVVEAISEEVVLCDSVGIYLPQEDGTYKGFAGKPEFINGRTLDMHIIDPEKDMLARQIIETQKTIYIPSITTDERPDAEAVDDFKIRSLLASPIVHNNEIYGLVFLFNYNMPMELTRKEIEAVEAYINMTAVAIRNANELMRKESLIAENELILDVTKALSMNQSVEEAIETCFSYLEKVLNNKNAGMHFVEASMSRYIKPRSLNHKSDWSEQAWKETHQKVNLTHGEDPLYQYVMENKESVYLHDAAADSRTHKEAIKEFNIRSLLMMPLVSIGDVLGVVAVPQFIGEEPFFTETQQAKARSIVDAVAPVLSTLIYMDKQELIIQDRTSALLKKNEEQAENVKELERLSKEKAMILDAAGEGIFGIDTKGYVTFCNPAALNMLGYQEDSFVEKRHIHDVFSTPIMESGPENSVFHEEPRLSAEFFKRKDGTLFPGEYVLSPILDMNEIKGYVITLRDVTQRKEMEQKIRYHAYYDSLTGLANRVLFKDRVQQALGYAEDNKEQLAILFLDVDRFKNVNDSMGHEHGDLLLKQVAHRLREVMGTSDTLSRQGGDEFTVLLLGKSNIKEVQCKANGIVEAFQNPITINEVDHFITVSMGISLYPFDSDNVEGLLKHADTAMYRCKEAGGNQFQFYHPEMETEMMERMKLETALFKALEYEEMDLHYQPQFNMKTKELIGIEALIRWDHPSYGRLSPDLFISLAEETGLIIPIGEWVLRKACRQMQEWMASGMKPVTIAVNISPRHFSHASFIENIQVILAEEKIDPGQVELELTENLLMHNNDKNAEKMEVLRDMGLDLAIDDFGTGYSSLRYLKDFPVSLLKIDRSFIDSMNKDAKSAAITKSIITMAQNLELKVMAEGIETEEQMEALLEQDCFYGQGYLFSKPMPAEELFNTYGPVEAKRRVSE</sequence>
<protein>
    <submittedName>
        <fullName evidence="5">PAS domain S-box-containing protein/diguanylate cyclase (GGDEF)-like protein</fullName>
    </submittedName>
</protein>
<dbReference type="InterPro" id="IPR043128">
    <property type="entry name" value="Rev_trsase/Diguanyl_cyclase"/>
</dbReference>
<dbReference type="SUPFAM" id="SSF55781">
    <property type="entry name" value="GAF domain-like"/>
    <property type="match status" value="2"/>
</dbReference>
<dbReference type="PROSITE" id="PS50112">
    <property type="entry name" value="PAS"/>
    <property type="match status" value="1"/>
</dbReference>
<feature type="domain" description="EAL" evidence="3">
    <location>
        <begin position="673"/>
        <end position="927"/>
    </location>
</feature>
<dbReference type="Pfam" id="PF13426">
    <property type="entry name" value="PAS_9"/>
    <property type="match status" value="1"/>
</dbReference>
<dbReference type="AlphaFoldDB" id="A0A419V4B7"/>
<feature type="domain" description="PAS" evidence="1">
    <location>
        <begin position="377"/>
        <end position="429"/>
    </location>
</feature>
<evidence type="ECO:0000259" key="2">
    <source>
        <dbReference type="PROSITE" id="PS50113"/>
    </source>
</evidence>
<dbReference type="NCBIfam" id="TIGR00229">
    <property type="entry name" value="sensory_box"/>
    <property type="match status" value="1"/>
</dbReference>
<dbReference type="Gene3D" id="3.30.450.40">
    <property type="match status" value="2"/>
</dbReference>
<dbReference type="SMART" id="SM00052">
    <property type="entry name" value="EAL"/>
    <property type="match status" value="1"/>
</dbReference>
<dbReference type="CDD" id="cd01948">
    <property type="entry name" value="EAL"/>
    <property type="match status" value="1"/>
</dbReference>
<dbReference type="InterPro" id="IPR029787">
    <property type="entry name" value="Nucleotide_cyclase"/>
</dbReference>
<dbReference type="Gene3D" id="3.30.70.270">
    <property type="match status" value="1"/>
</dbReference>
<dbReference type="InterPro" id="IPR035965">
    <property type="entry name" value="PAS-like_dom_sf"/>
</dbReference>
<organism evidence="5 6">
    <name type="scientific">Sinobaca qinghaiensis</name>
    <dbReference type="NCBI Taxonomy" id="342944"/>
    <lineage>
        <taxon>Bacteria</taxon>
        <taxon>Bacillati</taxon>
        <taxon>Bacillota</taxon>
        <taxon>Bacilli</taxon>
        <taxon>Bacillales</taxon>
        <taxon>Sporolactobacillaceae</taxon>
        <taxon>Sinobaca</taxon>
    </lineage>
</organism>
<dbReference type="InterPro" id="IPR029016">
    <property type="entry name" value="GAF-like_dom_sf"/>
</dbReference>
<dbReference type="RefSeq" id="WP_120192865.1">
    <property type="nucleotide sequence ID" value="NZ_RAPK01000008.1"/>
</dbReference>
<gene>
    <name evidence="5" type="ORF">ATL39_1661</name>
</gene>
<dbReference type="InterPro" id="IPR000160">
    <property type="entry name" value="GGDEF_dom"/>
</dbReference>
<dbReference type="OrthoDB" id="9759607at2"/>
<dbReference type="Pfam" id="PF00563">
    <property type="entry name" value="EAL"/>
    <property type="match status" value="1"/>
</dbReference>
<dbReference type="SUPFAM" id="SSF55785">
    <property type="entry name" value="PYP-like sensor domain (PAS domain)"/>
    <property type="match status" value="1"/>
</dbReference>
<dbReference type="InterPro" id="IPR052155">
    <property type="entry name" value="Biofilm_reg_signaling"/>
</dbReference>
<dbReference type="SUPFAM" id="SSF55073">
    <property type="entry name" value="Nucleotide cyclase"/>
    <property type="match status" value="1"/>
</dbReference>
<dbReference type="NCBIfam" id="TIGR00254">
    <property type="entry name" value="GGDEF"/>
    <property type="match status" value="1"/>
</dbReference>
<dbReference type="SMART" id="SM00091">
    <property type="entry name" value="PAS"/>
    <property type="match status" value="1"/>
</dbReference>
<dbReference type="PANTHER" id="PTHR44757">
    <property type="entry name" value="DIGUANYLATE CYCLASE DGCP"/>
    <property type="match status" value="1"/>
</dbReference>
<evidence type="ECO:0000259" key="1">
    <source>
        <dbReference type="PROSITE" id="PS50112"/>
    </source>
</evidence>
<dbReference type="EMBL" id="RAPK01000008">
    <property type="protein sequence ID" value="RKD73368.1"/>
    <property type="molecule type" value="Genomic_DNA"/>
</dbReference>
<proteinExistence type="predicted"/>
<dbReference type="SUPFAM" id="SSF141868">
    <property type="entry name" value="EAL domain-like"/>
    <property type="match status" value="1"/>
</dbReference>
<keyword evidence="6" id="KW-1185">Reference proteome</keyword>
<dbReference type="FunFam" id="3.20.20.450:FF:000001">
    <property type="entry name" value="Cyclic di-GMP phosphodiesterase yahA"/>
    <property type="match status" value="1"/>
</dbReference>
<dbReference type="Gene3D" id="3.20.20.450">
    <property type="entry name" value="EAL domain"/>
    <property type="match status" value="1"/>
</dbReference>
<reference evidence="5 6" key="1">
    <citation type="submission" date="2018-09" db="EMBL/GenBank/DDBJ databases">
        <title>Genomic Encyclopedia of Archaeal and Bacterial Type Strains, Phase II (KMG-II): from individual species to whole genera.</title>
        <authorList>
            <person name="Goeker M."/>
        </authorList>
    </citation>
    <scope>NUCLEOTIDE SEQUENCE [LARGE SCALE GENOMIC DNA]</scope>
    <source>
        <strain evidence="5 6">DSM 17008</strain>
    </source>
</reference>
<dbReference type="SMART" id="SM00065">
    <property type="entry name" value="GAF"/>
    <property type="match status" value="2"/>
</dbReference>
<feature type="domain" description="PAC" evidence="2">
    <location>
        <begin position="447"/>
        <end position="499"/>
    </location>
</feature>
<dbReference type="Proteomes" id="UP000285120">
    <property type="component" value="Unassembled WGS sequence"/>
</dbReference>
<dbReference type="InterPro" id="IPR000700">
    <property type="entry name" value="PAS-assoc_C"/>
</dbReference>
<dbReference type="InterPro" id="IPR003018">
    <property type="entry name" value="GAF"/>
</dbReference>
<dbReference type="CDD" id="cd00130">
    <property type="entry name" value="PAS"/>
    <property type="match status" value="1"/>
</dbReference>
<dbReference type="Pfam" id="PF13185">
    <property type="entry name" value="GAF_2"/>
    <property type="match status" value="1"/>
</dbReference>
<dbReference type="Pfam" id="PF01590">
    <property type="entry name" value="GAF"/>
    <property type="match status" value="1"/>
</dbReference>
<evidence type="ECO:0000313" key="5">
    <source>
        <dbReference type="EMBL" id="RKD73368.1"/>
    </source>
</evidence>
<feature type="domain" description="GGDEF" evidence="4">
    <location>
        <begin position="531"/>
        <end position="664"/>
    </location>
</feature>
<name>A0A419V4B7_9BACL</name>
<dbReference type="PANTHER" id="PTHR44757:SF2">
    <property type="entry name" value="BIOFILM ARCHITECTURE MAINTENANCE PROTEIN MBAA"/>
    <property type="match status" value="1"/>
</dbReference>
<dbReference type="InterPro" id="IPR001633">
    <property type="entry name" value="EAL_dom"/>
</dbReference>
<dbReference type="CDD" id="cd01949">
    <property type="entry name" value="GGDEF"/>
    <property type="match status" value="1"/>
</dbReference>
<dbReference type="InterPro" id="IPR035919">
    <property type="entry name" value="EAL_sf"/>
</dbReference>
<dbReference type="Gene3D" id="3.30.450.20">
    <property type="entry name" value="PAS domain"/>
    <property type="match status" value="1"/>
</dbReference>
<evidence type="ECO:0000259" key="4">
    <source>
        <dbReference type="PROSITE" id="PS50887"/>
    </source>
</evidence>
<dbReference type="InterPro" id="IPR000014">
    <property type="entry name" value="PAS"/>
</dbReference>
<dbReference type="PROSITE" id="PS50887">
    <property type="entry name" value="GGDEF"/>
    <property type="match status" value="1"/>
</dbReference>
<evidence type="ECO:0000313" key="6">
    <source>
        <dbReference type="Proteomes" id="UP000285120"/>
    </source>
</evidence>